<dbReference type="SUPFAM" id="SSF53850">
    <property type="entry name" value="Periplasmic binding protein-like II"/>
    <property type="match status" value="1"/>
</dbReference>
<dbReference type="PANTHER" id="PTHR30579">
    <property type="entry name" value="TRANSCRIPTIONAL REGULATOR"/>
    <property type="match status" value="1"/>
</dbReference>
<protein>
    <submittedName>
        <fullName evidence="6">DNA-binding transcriptional LysR family regulator</fullName>
    </submittedName>
</protein>
<name>A0A7W6P3D4_9HYPH</name>
<dbReference type="GO" id="GO:0003677">
    <property type="term" value="F:DNA binding"/>
    <property type="evidence" value="ECO:0007669"/>
    <property type="project" value="UniProtKB-KW"/>
</dbReference>
<keyword evidence="7" id="KW-1185">Reference proteome</keyword>
<comment type="similarity">
    <text evidence="1">Belongs to the LysR transcriptional regulatory family.</text>
</comment>
<feature type="domain" description="LysR substrate-binding" evidence="5">
    <location>
        <begin position="59"/>
        <end position="247"/>
    </location>
</feature>
<dbReference type="InterPro" id="IPR050176">
    <property type="entry name" value="LTTR"/>
</dbReference>
<evidence type="ECO:0000256" key="3">
    <source>
        <dbReference type="ARBA" id="ARBA00023125"/>
    </source>
</evidence>
<evidence type="ECO:0000256" key="1">
    <source>
        <dbReference type="ARBA" id="ARBA00009437"/>
    </source>
</evidence>
<dbReference type="Gene3D" id="1.10.10.10">
    <property type="entry name" value="Winged helix-like DNA-binding domain superfamily/Winged helix DNA-binding domain"/>
    <property type="match status" value="1"/>
</dbReference>
<evidence type="ECO:0000256" key="4">
    <source>
        <dbReference type="ARBA" id="ARBA00023163"/>
    </source>
</evidence>
<dbReference type="Pfam" id="PF03466">
    <property type="entry name" value="LysR_substrate"/>
    <property type="match status" value="1"/>
</dbReference>
<gene>
    <name evidence="6" type="ORF">GGQ66_004180</name>
</gene>
<dbReference type="InterPro" id="IPR036390">
    <property type="entry name" value="WH_DNA-bd_sf"/>
</dbReference>
<evidence type="ECO:0000259" key="5">
    <source>
        <dbReference type="Pfam" id="PF03466"/>
    </source>
</evidence>
<proteinExistence type="inferred from homology"/>
<evidence type="ECO:0000313" key="7">
    <source>
        <dbReference type="Proteomes" id="UP000584824"/>
    </source>
</evidence>
<dbReference type="InterPro" id="IPR036388">
    <property type="entry name" value="WH-like_DNA-bd_sf"/>
</dbReference>
<sequence>MSMQMKRLETLFEHNPIFEYQGRTKRLTAHGEQLLAHARIILQLNDSLWQKMAQTHGPGCVRLGAPDDYAYTLLPDILKRYAQKFPHVQIDVTCEPSEDLSERIGRNELDLAMVTRRPHDEISRTVRLEPIVWATAKGKRFDQSEPLPLAMFQPGCVARAKTIEACAKAGRDYRIAYSSPSIAGLLSPVRAGLAIAAIARCSVPDDLEILAPGIGLPEVKGIDIALMRGGTSEHPHFVQHLADEIHASLRQI</sequence>
<accession>A0A7W6P3D4</accession>
<dbReference type="PANTHER" id="PTHR30579:SF7">
    <property type="entry name" value="HTH-TYPE TRANSCRIPTIONAL REGULATOR LRHA-RELATED"/>
    <property type="match status" value="1"/>
</dbReference>
<keyword evidence="4" id="KW-0804">Transcription</keyword>
<evidence type="ECO:0000313" key="6">
    <source>
        <dbReference type="EMBL" id="MBB4105593.1"/>
    </source>
</evidence>
<keyword evidence="3 6" id="KW-0238">DNA-binding</keyword>
<dbReference type="AlphaFoldDB" id="A0A7W6P3D4"/>
<dbReference type="Gene3D" id="3.40.190.10">
    <property type="entry name" value="Periplasmic binding protein-like II"/>
    <property type="match status" value="2"/>
</dbReference>
<reference evidence="6 7" key="1">
    <citation type="submission" date="2020-08" db="EMBL/GenBank/DDBJ databases">
        <title>Genomic Encyclopedia of Type Strains, Phase IV (KMG-IV): sequencing the most valuable type-strain genomes for metagenomic binning, comparative biology and taxonomic classification.</title>
        <authorList>
            <person name="Goeker M."/>
        </authorList>
    </citation>
    <scope>NUCLEOTIDE SEQUENCE [LARGE SCALE GENOMIC DNA]</scope>
    <source>
        <strain evidence="6 7">DSM 26385</strain>
    </source>
</reference>
<dbReference type="InterPro" id="IPR005119">
    <property type="entry name" value="LysR_subst-bd"/>
</dbReference>
<keyword evidence="2" id="KW-0805">Transcription regulation</keyword>
<dbReference type="GO" id="GO:0003700">
    <property type="term" value="F:DNA-binding transcription factor activity"/>
    <property type="evidence" value="ECO:0007669"/>
    <property type="project" value="TreeGrafter"/>
</dbReference>
<dbReference type="Proteomes" id="UP000584824">
    <property type="component" value="Unassembled WGS sequence"/>
</dbReference>
<dbReference type="EMBL" id="JACIDU010000024">
    <property type="protein sequence ID" value="MBB4105593.1"/>
    <property type="molecule type" value="Genomic_DNA"/>
</dbReference>
<evidence type="ECO:0000256" key="2">
    <source>
        <dbReference type="ARBA" id="ARBA00023015"/>
    </source>
</evidence>
<comment type="caution">
    <text evidence="6">The sequence shown here is derived from an EMBL/GenBank/DDBJ whole genome shotgun (WGS) entry which is preliminary data.</text>
</comment>
<dbReference type="SUPFAM" id="SSF46785">
    <property type="entry name" value="Winged helix' DNA-binding domain"/>
    <property type="match status" value="1"/>
</dbReference>
<organism evidence="6 7">
    <name type="scientific">Allorhizobium borbori</name>
    <dbReference type="NCBI Taxonomy" id="485907"/>
    <lineage>
        <taxon>Bacteria</taxon>
        <taxon>Pseudomonadati</taxon>
        <taxon>Pseudomonadota</taxon>
        <taxon>Alphaproteobacteria</taxon>
        <taxon>Hyphomicrobiales</taxon>
        <taxon>Rhizobiaceae</taxon>
        <taxon>Rhizobium/Agrobacterium group</taxon>
        <taxon>Allorhizobium</taxon>
    </lineage>
</organism>